<accession>A0A6C0AKU2</accession>
<dbReference type="InterPro" id="IPR043913">
    <property type="entry name" value="DUF5764"/>
</dbReference>
<feature type="compositionally biased region" description="Pro residues" evidence="1">
    <location>
        <begin position="197"/>
        <end position="206"/>
    </location>
</feature>
<protein>
    <submittedName>
        <fullName evidence="2">Uncharacterized protein</fullName>
    </submittedName>
</protein>
<dbReference type="EMBL" id="MN740664">
    <property type="protein sequence ID" value="QHS79951.1"/>
    <property type="molecule type" value="Genomic_DNA"/>
</dbReference>
<organism evidence="2">
    <name type="scientific">viral metagenome</name>
    <dbReference type="NCBI Taxonomy" id="1070528"/>
    <lineage>
        <taxon>unclassified sequences</taxon>
        <taxon>metagenomes</taxon>
        <taxon>organismal metagenomes</taxon>
    </lineage>
</organism>
<reference evidence="2" key="1">
    <citation type="journal article" date="2020" name="Nature">
        <title>Giant virus diversity and host interactions through global metagenomics.</title>
        <authorList>
            <person name="Schulz F."/>
            <person name="Roux S."/>
            <person name="Paez-Espino D."/>
            <person name="Jungbluth S."/>
            <person name="Walsh D.A."/>
            <person name="Denef V.J."/>
            <person name="McMahon K.D."/>
            <person name="Konstantinidis K.T."/>
            <person name="Eloe-Fadrosh E.A."/>
            <person name="Kyrpides N.C."/>
            <person name="Woyke T."/>
        </authorList>
    </citation>
    <scope>NUCLEOTIDE SEQUENCE</scope>
    <source>
        <strain evidence="2">GVMAG-S-1035375-24</strain>
    </source>
</reference>
<evidence type="ECO:0000256" key="1">
    <source>
        <dbReference type="SAM" id="MobiDB-lite"/>
    </source>
</evidence>
<dbReference type="AlphaFoldDB" id="A0A6C0AKU2"/>
<proteinExistence type="predicted"/>
<name>A0A6C0AKU2_9ZZZZ</name>
<evidence type="ECO:0000313" key="2">
    <source>
        <dbReference type="EMBL" id="QHS79951.1"/>
    </source>
</evidence>
<feature type="compositionally biased region" description="Acidic residues" evidence="1">
    <location>
        <begin position="223"/>
        <end position="232"/>
    </location>
</feature>
<feature type="region of interest" description="Disordered" evidence="1">
    <location>
        <begin position="185"/>
        <end position="270"/>
    </location>
</feature>
<sequence length="270" mass="30042">MSTEFVKSSLRENLTRVLVPHVADGLWSIYDSGKLACERNGQPDQILKTFQNLLTQIPKWSPETLKKEVTRITLASKCEYLEDLLLGVFVSYIRAFAALQQTEKAHVDIDFKRPSVETFVHDLYKQSARLSWSSAYLFKTVGVTSEQQARNRRDIETMIGGAMNEVIDSFIPWKDISKAYFKTDAPPAEEAPKEEAPPPAPVPAAPLPALVEMPPEPPKAVQFDEESDDDSDAPPAISLGEEVKLDDAEFETDDDESVKVTAEGTVSLNL</sequence>
<dbReference type="Pfam" id="PF19068">
    <property type="entry name" value="DUF5764"/>
    <property type="match status" value="1"/>
</dbReference>